<organism evidence="1 2">
    <name type="scientific">Ramazzottius varieornatus</name>
    <name type="common">Water bear</name>
    <name type="synonym">Tardigrade</name>
    <dbReference type="NCBI Taxonomy" id="947166"/>
    <lineage>
        <taxon>Eukaryota</taxon>
        <taxon>Metazoa</taxon>
        <taxon>Ecdysozoa</taxon>
        <taxon>Tardigrada</taxon>
        <taxon>Eutardigrada</taxon>
        <taxon>Parachela</taxon>
        <taxon>Hypsibioidea</taxon>
        <taxon>Ramazzottiidae</taxon>
        <taxon>Ramazzottius</taxon>
    </lineage>
</organism>
<dbReference type="AlphaFoldDB" id="A0A1D1VU86"/>
<dbReference type="Proteomes" id="UP000186922">
    <property type="component" value="Unassembled WGS sequence"/>
</dbReference>
<dbReference type="EMBL" id="BDGG01000011">
    <property type="protein sequence ID" value="GAV04581.1"/>
    <property type="molecule type" value="Genomic_DNA"/>
</dbReference>
<comment type="caution">
    <text evidence="1">The sequence shown here is derived from an EMBL/GenBank/DDBJ whole genome shotgun (WGS) entry which is preliminary data.</text>
</comment>
<name>A0A1D1VU86_RAMVA</name>
<sequence length="109" mass="11733">MSSTPSWSPYCVTCRCNPMITVTVAGLLVPRVQHLNLSAACPSSSLYTPLAASVLLRSDPRYSIPPSQPSSVLSIDLSPIHCPCPPFFSCVNLLPLLSPTARSIRSFFP</sequence>
<evidence type="ECO:0000313" key="1">
    <source>
        <dbReference type="EMBL" id="GAV04581.1"/>
    </source>
</evidence>
<evidence type="ECO:0000313" key="2">
    <source>
        <dbReference type="Proteomes" id="UP000186922"/>
    </source>
</evidence>
<reference evidence="1 2" key="1">
    <citation type="journal article" date="2016" name="Nat. Commun.">
        <title>Extremotolerant tardigrade genome and improved radiotolerance of human cultured cells by tardigrade-unique protein.</title>
        <authorList>
            <person name="Hashimoto T."/>
            <person name="Horikawa D.D."/>
            <person name="Saito Y."/>
            <person name="Kuwahara H."/>
            <person name="Kozuka-Hata H."/>
            <person name="Shin-I T."/>
            <person name="Minakuchi Y."/>
            <person name="Ohishi K."/>
            <person name="Motoyama A."/>
            <person name="Aizu T."/>
            <person name="Enomoto A."/>
            <person name="Kondo K."/>
            <person name="Tanaka S."/>
            <person name="Hara Y."/>
            <person name="Koshikawa S."/>
            <person name="Sagara H."/>
            <person name="Miura T."/>
            <person name="Yokobori S."/>
            <person name="Miyagawa K."/>
            <person name="Suzuki Y."/>
            <person name="Kubo T."/>
            <person name="Oyama M."/>
            <person name="Kohara Y."/>
            <person name="Fujiyama A."/>
            <person name="Arakawa K."/>
            <person name="Katayama T."/>
            <person name="Toyoda A."/>
            <person name="Kunieda T."/>
        </authorList>
    </citation>
    <scope>NUCLEOTIDE SEQUENCE [LARGE SCALE GENOMIC DNA]</scope>
    <source>
        <strain evidence="1 2">YOKOZUNA-1</strain>
    </source>
</reference>
<keyword evidence="2" id="KW-1185">Reference proteome</keyword>
<accession>A0A1D1VU86</accession>
<protein>
    <submittedName>
        <fullName evidence="1">Uncharacterized protein</fullName>
    </submittedName>
</protein>
<gene>
    <name evidence="1" type="primary">RvY_14845-1</name>
    <name evidence="1" type="synonym">RvY_14845.1</name>
    <name evidence="1" type="ORF">RvY_14845</name>
</gene>
<proteinExistence type="predicted"/>